<dbReference type="GO" id="GO:0045842">
    <property type="term" value="P:positive regulation of mitotic metaphase/anaphase transition"/>
    <property type="evidence" value="ECO:0007669"/>
    <property type="project" value="TreeGrafter"/>
</dbReference>
<name>T1HMR1_RHOPR</name>
<evidence type="ECO:0000259" key="18">
    <source>
        <dbReference type="Pfam" id="PF12862"/>
    </source>
</evidence>
<dbReference type="Pfam" id="PF21371">
    <property type="entry name" value="Apc5_N"/>
    <property type="match status" value="1"/>
</dbReference>
<evidence type="ECO:0000256" key="1">
    <source>
        <dbReference type="ARBA" id="ARBA00004123"/>
    </source>
</evidence>
<dbReference type="UniPathway" id="UPA00143"/>
<dbReference type="Proteomes" id="UP000015103">
    <property type="component" value="Unassembled WGS sequence"/>
</dbReference>
<keyword evidence="12" id="KW-0802">TPR repeat</keyword>
<comment type="function">
    <text evidence="17">Component of the anaphase promoting complex/cyclosome (APC/C), a cell cycle-regulated E3 ubiquitin ligase that controls progression through mitosis and the G1 phase of the cell cycle. The APC/C complex acts by mediating ubiquitination and subsequent degradation of target proteins: it mainly mediates the formation of 'Lys-11'-linked polyubiquitin chains and, to a lower extent, the formation of 'Lys-48'- and 'Lys-63'-linked polyubiquitin chains. The APC/C complex catalyzes assembly of branched 'Lys-11'-/'Lys-48'-linked branched ubiquitin chains on target proteins.</text>
</comment>
<comment type="pathway">
    <text evidence="3">Protein modification; protein ubiquitination.</text>
</comment>
<dbReference type="EnsemblMetazoa" id="RPRC005335-RA">
    <property type="protein sequence ID" value="RPRC005335-PA"/>
    <property type="gene ID" value="RPRC005335"/>
</dbReference>
<keyword evidence="7" id="KW-0597">Phosphoprotein</keyword>
<dbReference type="OMA" id="DANMGMA"/>
<feature type="domain" description="Anaphase-promoting complex subunit 5 N-terminal" evidence="19">
    <location>
        <begin position="20"/>
        <end position="174"/>
    </location>
</feature>
<keyword evidence="13" id="KW-0206">Cytoskeleton</keyword>
<comment type="similarity">
    <text evidence="4">Belongs to the APC5 family.</text>
</comment>
<dbReference type="GO" id="GO:0051301">
    <property type="term" value="P:cell division"/>
    <property type="evidence" value="ECO:0007669"/>
    <property type="project" value="UniProtKB-KW"/>
</dbReference>
<dbReference type="FunCoup" id="T1HMR1">
    <property type="interactions" value="1003"/>
</dbReference>
<evidence type="ECO:0000256" key="14">
    <source>
        <dbReference type="ARBA" id="ARBA00023242"/>
    </source>
</evidence>
<evidence type="ECO:0000256" key="12">
    <source>
        <dbReference type="ARBA" id="ARBA00022803"/>
    </source>
</evidence>
<dbReference type="GO" id="GO:0005819">
    <property type="term" value="C:spindle"/>
    <property type="evidence" value="ECO:0007669"/>
    <property type="project" value="UniProtKB-SubCell"/>
</dbReference>
<evidence type="ECO:0000313" key="20">
    <source>
        <dbReference type="EnsemblMetazoa" id="RPRC005335-PA"/>
    </source>
</evidence>
<keyword evidence="10" id="KW-0498">Mitosis</keyword>
<dbReference type="CDD" id="cd16270">
    <property type="entry name" value="Apc5_N"/>
    <property type="match status" value="1"/>
</dbReference>
<dbReference type="Gene3D" id="1.25.40.10">
    <property type="entry name" value="Tetratricopeptide repeat domain"/>
    <property type="match status" value="1"/>
</dbReference>
<evidence type="ECO:0000256" key="7">
    <source>
        <dbReference type="ARBA" id="ARBA00022553"/>
    </source>
</evidence>
<dbReference type="eggNOG" id="KOG4322">
    <property type="taxonomic scope" value="Eukaryota"/>
</dbReference>
<dbReference type="VEuPathDB" id="VectorBase:RPRC005335"/>
<reference evidence="20" key="1">
    <citation type="submission" date="2015-05" db="UniProtKB">
        <authorList>
            <consortium name="EnsemblMetazoa"/>
        </authorList>
    </citation>
    <scope>IDENTIFICATION</scope>
</reference>
<keyword evidence="8" id="KW-0132">Cell division</keyword>
<evidence type="ECO:0000256" key="17">
    <source>
        <dbReference type="ARBA" id="ARBA00045696"/>
    </source>
</evidence>
<evidence type="ECO:0000256" key="13">
    <source>
        <dbReference type="ARBA" id="ARBA00023212"/>
    </source>
</evidence>
<dbReference type="GO" id="GO:0005680">
    <property type="term" value="C:anaphase-promoting complex"/>
    <property type="evidence" value="ECO:0007669"/>
    <property type="project" value="InterPro"/>
</dbReference>
<keyword evidence="15" id="KW-0131">Cell cycle</keyword>
<evidence type="ECO:0000256" key="9">
    <source>
        <dbReference type="ARBA" id="ARBA00022737"/>
    </source>
</evidence>
<dbReference type="Pfam" id="PF12862">
    <property type="entry name" value="ANAPC5"/>
    <property type="match status" value="2"/>
</dbReference>
<evidence type="ECO:0000256" key="2">
    <source>
        <dbReference type="ARBA" id="ARBA00004186"/>
    </source>
</evidence>
<evidence type="ECO:0000256" key="5">
    <source>
        <dbReference type="ARBA" id="ARBA00016066"/>
    </source>
</evidence>
<dbReference type="InterPro" id="IPR011990">
    <property type="entry name" value="TPR-like_helical_dom_sf"/>
</dbReference>
<feature type="domain" description="Anaphase-promoting complex subunit 5" evidence="18">
    <location>
        <begin position="695"/>
        <end position="738"/>
    </location>
</feature>
<evidence type="ECO:0000256" key="3">
    <source>
        <dbReference type="ARBA" id="ARBA00004906"/>
    </source>
</evidence>
<dbReference type="InterPro" id="IPR026000">
    <property type="entry name" value="Apc5_dom"/>
</dbReference>
<dbReference type="InParanoid" id="T1HMR1"/>
<dbReference type="GeneID" id="141449518"/>
<dbReference type="PANTHER" id="PTHR12830:SF9">
    <property type="entry name" value="ANAPHASE-PROMOTING COMPLEX SUBUNIT 5"/>
    <property type="match status" value="1"/>
</dbReference>
<keyword evidence="9" id="KW-0677">Repeat</keyword>
<dbReference type="GO" id="GO:0070979">
    <property type="term" value="P:protein K11-linked ubiquitination"/>
    <property type="evidence" value="ECO:0007669"/>
    <property type="project" value="TreeGrafter"/>
</dbReference>
<dbReference type="GO" id="GO:0031145">
    <property type="term" value="P:anaphase-promoting complex-dependent catabolic process"/>
    <property type="evidence" value="ECO:0007669"/>
    <property type="project" value="TreeGrafter"/>
</dbReference>
<comment type="subcellular location">
    <subcellularLocation>
        <location evidence="2">Cytoplasm</location>
        <location evidence="2">Cytoskeleton</location>
        <location evidence="2">Spindle</location>
    </subcellularLocation>
    <subcellularLocation>
        <location evidence="1">Nucleus</location>
    </subcellularLocation>
</comment>
<sequence>MSNDVWALRGGTRNNMLEYVTPYKICVVVLIQELCLLKRKGGWQNRQINRALFKPDPNPLYRRDFCMLALKLIQSPDMDYQEFIKLLESDKYILVPELLGNFKNQVQDLLQRDVGRIMDILVNVSNIPVDSRTFDSFINKSSKIGLFLRRVRLFFDKLSFPETIGIYKAFRNYILSVKNDVIDTGKPNAPQREEDSEVKFSNRLSMDMDLSSISDGMIQRNMLSPQFMLDQSCDSTEGEKRDIPVGLWSRRQAELFIAQQARLITDNSQQALPPNQLQTKLRDVLATNPEHAEAHFLSYLNCIRVREYCGAVNSLFHYFDRKAPSSYEDDAVRCKGLRYAALNLAILQAQFNHKKQALCALKEAIGLAHEANDNICLQHAQAWMYKLQTEFKDVLIQRSILKSGELNLNYLSSFGLQSYADHAAKNGGTPEQIFEVLSRSDILNYQHSMPDLMASGLSLRSALWSLYGHSELACLYAQLLLHLDTSDPTVGTYLYTGGDALILAITNLANYFTLQGEYQLAWALVNHGKERVSDSKWWVWSENVLYFIESYHKGQWQHAQLAINQLATVDKLESLIRQSELLLMKGDRKGALESATKVLNSTNDPVLRIRALQLNAKANPRAAVTNLCEALHIAKFHSIEYWEGLIALEIANIQLEMGLSSQAVKVIDRSILRILSHGCYADMADGLVLYAKSKVATYSAASMQSKLDVVSEAIKLLGKAAELARKIENYSKVKTIVYLQAILCDSIGLLADRNKYAYEFRVLDEEYNTTDSPINAGQ</sequence>
<evidence type="ECO:0000256" key="4">
    <source>
        <dbReference type="ARBA" id="ARBA00007450"/>
    </source>
</evidence>
<feature type="domain" description="Anaphase-promoting complex subunit 5" evidence="18">
    <location>
        <begin position="295"/>
        <end position="389"/>
    </location>
</feature>
<organism evidence="20 21">
    <name type="scientific">Rhodnius prolixus</name>
    <name type="common">Triatomid bug</name>
    <dbReference type="NCBI Taxonomy" id="13249"/>
    <lineage>
        <taxon>Eukaryota</taxon>
        <taxon>Metazoa</taxon>
        <taxon>Ecdysozoa</taxon>
        <taxon>Arthropoda</taxon>
        <taxon>Hexapoda</taxon>
        <taxon>Insecta</taxon>
        <taxon>Pterygota</taxon>
        <taxon>Neoptera</taxon>
        <taxon>Paraneoptera</taxon>
        <taxon>Hemiptera</taxon>
        <taxon>Heteroptera</taxon>
        <taxon>Panheteroptera</taxon>
        <taxon>Cimicomorpha</taxon>
        <taxon>Reduviidae</taxon>
        <taxon>Triatominae</taxon>
        <taxon>Rhodnius</taxon>
    </lineage>
</organism>
<dbReference type="PANTHER" id="PTHR12830">
    <property type="entry name" value="ANAPHASE-PROMOTING COMPLEX SUBUNIT 5"/>
    <property type="match status" value="1"/>
</dbReference>
<evidence type="ECO:0000256" key="16">
    <source>
        <dbReference type="ARBA" id="ARBA00031069"/>
    </source>
</evidence>
<dbReference type="HOGENOM" id="CLU_020635_0_0_1"/>
<protein>
    <recommendedName>
        <fullName evidence="5">Anaphase-promoting complex subunit 5</fullName>
    </recommendedName>
    <alternativeName>
        <fullName evidence="16">Cyclosome subunit 5</fullName>
    </alternativeName>
</protein>
<evidence type="ECO:0000259" key="19">
    <source>
        <dbReference type="Pfam" id="PF21371"/>
    </source>
</evidence>
<keyword evidence="6" id="KW-0963">Cytoplasm</keyword>
<keyword evidence="14" id="KW-0539">Nucleus</keyword>
<evidence type="ECO:0000256" key="11">
    <source>
        <dbReference type="ARBA" id="ARBA00022786"/>
    </source>
</evidence>
<evidence type="ECO:0000256" key="6">
    <source>
        <dbReference type="ARBA" id="ARBA00022490"/>
    </source>
</evidence>
<evidence type="ECO:0000256" key="15">
    <source>
        <dbReference type="ARBA" id="ARBA00023306"/>
    </source>
</evidence>
<accession>T1HMR1</accession>
<keyword evidence="11" id="KW-0833">Ubl conjugation pathway</keyword>
<evidence type="ECO:0000256" key="8">
    <source>
        <dbReference type="ARBA" id="ARBA00022618"/>
    </source>
</evidence>
<dbReference type="STRING" id="13249.T1HMR1"/>
<dbReference type="RefSeq" id="XP_073975144.1">
    <property type="nucleotide sequence ID" value="XM_074119043.1"/>
</dbReference>
<dbReference type="InterPro" id="IPR048968">
    <property type="entry name" value="Apc5_N"/>
</dbReference>
<keyword evidence="21" id="KW-1185">Reference proteome</keyword>
<proteinExistence type="inferred from homology"/>
<dbReference type="InterPro" id="IPR037679">
    <property type="entry name" value="Apc5"/>
</dbReference>
<dbReference type="AlphaFoldDB" id="T1HMR1"/>
<dbReference type="EMBL" id="ACPB03010289">
    <property type="status" value="NOT_ANNOTATED_CDS"/>
    <property type="molecule type" value="Genomic_DNA"/>
</dbReference>
<evidence type="ECO:0000256" key="10">
    <source>
        <dbReference type="ARBA" id="ARBA00022776"/>
    </source>
</evidence>
<evidence type="ECO:0000313" key="21">
    <source>
        <dbReference type="Proteomes" id="UP000015103"/>
    </source>
</evidence>